<feature type="domain" description="RING-type" evidence="6">
    <location>
        <begin position="8"/>
        <end position="50"/>
    </location>
</feature>
<name>A0A814EVN0_ADIRI</name>
<dbReference type="Proteomes" id="UP000663828">
    <property type="component" value="Unassembled WGS sequence"/>
</dbReference>
<comment type="caution">
    <text evidence="7">The sequence shown here is derived from an EMBL/GenBank/DDBJ whole genome shotgun (WGS) entry which is preliminary data.</text>
</comment>
<dbReference type="Pfam" id="PF00097">
    <property type="entry name" value="zf-C3HC4"/>
    <property type="match status" value="1"/>
</dbReference>
<dbReference type="SUPFAM" id="SSF57850">
    <property type="entry name" value="RING/U-box"/>
    <property type="match status" value="2"/>
</dbReference>
<dbReference type="InterPro" id="IPR013083">
    <property type="entry name" value="Znf_RING/FYVE/PHD"/>
</dbReference>
<proteinExistence type="predicted"/>
<evidence type="ECO:0000256" key="2">
    <source>
        <dbReference type="ARBA" id="ARBA00022771"/>
    </source>
</evidence>
<gene>
    <name evidence="7" type="ORF">XAT740_LOCUS11848</name>
</gene>
<evidence type="ECO:0000313" key="8">
    <source>
        <dbReference type="Proteomes" id="UP000663828"/>
    </source>
</evidence>
<evidence type="ECO:0000259" key="6">
    <source>
        <dbReference type="PROSITE" id="PS50089"/>
    </source>
</evidence>
<keyword evidence="5" id="KW-0812">Transmembrane</keyword>
<dbReference type="InterPro" id="IPR001841">
    <property type="entry name" value="Znf_RING"/>
</dbReference>
<accession>A0A814EVN0</accession>
<protein>
    <recommendedName>
        <fullName evidence="6">RING-type domain-containing protein</fullName>
    </recommendedName>
</protein>
<feature type="transmembrane region" description="Helical" evidence="5">
    <location>
        <begin position="136"/>
        <end position="154"/>
    </location>
</feature>
<organism evidence="7 8">
    <name type="scientific">Adineta ricciae</name>
    <name type="common">Rotifer</name>
    <dbReference type="NCBI Taxonomy" id="249248"/>
    <lineage>
        <taxon>Eukaryota</taxon>
        <taxon>Metazoa</taxon>
        <taxon>Spiralia</taxon>
        <taxon>Gnathifera</taxon>
        <taxon>Rotifera</taxon>
        <taxon>Eurotatoria</taxon>
        <taxon>Bdelloidea</taxon>
        <taxon>Adinetida</taxon>
        <taxon>Adinetidae</taxon>
        <taxon>Adineta</taxon>
    </lineage>
</organism>
<evidence type="ECO:0000256" key="4">
    <source>
        <dbReference type="PROSITE-ProRule" id="PRU00175"/>
    </source>
</evidence>
<dbReference type="SMART" id="SM00184">
    <property type="entry name" value="RING"/>
    <property type="match status" value="2"/>
</dbReference>
<evidence type="ECO:0000256" key="1">
    <source>
        <dbReference type="ARBA" id="ARBA00022723"/>
    </source>
</evidence>
<evidence type="ECO:0000256" key="3">
    <source>
        <dbReference type="ARBA" id="ARBA00022833"/>
    </source>
</evidence>
<dbReference type="AlphaFoldDB" id="A0A814EVN0"/>
<keyword evidence="2 4" id="KW-0863">Zinc-finger</keyword>
<dbReference type="PROSITE" id="PS50089">
    <property type="entry name" value="ZF_RING_2"/>
    <property type="match status" value="2"/>
</dbReference>
<keyword evidence="8" id="KW-1185">Reference proteome</keyword>
<dbReference type="GO" id="GO:0008270">
    <property type="term" value="F:zinc ion binding"/>
    <property type="evidence" value="ECO:0007669"/>
    <property type="project" value="UniProtKB-KW"/>
</dbReference>
<keyword evidence="3" id="KW-0862">Zinc</keyword>
<evidence type="ECO:0000313" key="7">
    <source>
        <dbReference type="EMBL" id="CAF0974521.1"/>
    </source>
</evidence>
<keyword evidence="5" id="KW-0472">Membrane</keyword>
<dbReference type="Gene3D" id="3.30.40.10">
    <property type="entry name" value="Zinc/RING finger domain, C3HC4 (zinc finger)"/>
    <property type="match status" value="2"/>
</dbReference>
<feature type="domain" description="RING-type" evidence="6">
    <location>
        <begin position="61"/>
        <end position="102"/>
    </location>
</feature>
<keyword evidence="5" id="KW-1133">Transmembrane helix</keyword>
<keyword evidence="1" id="KW-0479">Metal-binding</keyword>
<reference evidence="7" key="1">
    <citation type="submission" date="2021-02" db="EMBL/GenBank/DDBJ databases">
        <authorList>
            <person name="Nowell W R."/>
        </authorList>
    </citation>
    <scope>NUCLEOTIDE SEQUENCE</scope>
</reference>
<evidence type="ECO:0000256" key="5">
    <source>
        <dbReference type="SAM" id="Phobius"/>
    </source>
</evidence>
<dbReference type="EMBL" id="CAJNOR010000658">
    <property type="protein sequence ID" value="CAF0974521.1"/>
    <property type="molecule type" value="Genomic_DNA"/>
</dbReference>
<dbReference type="InterPro" id="IPR018957">
    <property type="entry name" value="Znf_C3HC4_RING-type"/>
</dbReference>
<sequence length="156" mass="17492">MDTEQHSCEVCLDGPSVYILAIPCAHNETFCKSCVQNWLSTGGLSCPKCRAPWPESIESECGICRRRPTMSIPLIPCVHKDIFCVECIQRRIELGHLSCPRCYERWSENVVPPRADSNPMDRMGFPVIASSLADKLFVLSSIVLLATLIMYPTVMK</sequence>